<comment type="similarity">
    <text evidence="2">Belongs to the GMC oxidoreductase family.</text>
</comment>
<dbReference type="InterPro" id="IPR036188">
    <property type="entry name" value="FAD/NAD-bd_sf"/>
</dbReference>
<organism evidence="9 10">
    <name type="scientific">Streptomyces populi</name>
    <dbReference type="NCBI Taxonomy" id="2058924"/>
    <lineage>
        <taxon>Bacteria</taxon>
        <taxon>Bacillati</taxon>
        <taxon>Actinomycetota</taxon>
        <taxon>Actinomycetes</taxon>
        <taxon>Kitasatosporales</taxon>
        <taxon>Streptomycetaceae</taxon>
        <taxon>Streptomyces</taxon>
    </lineage>
</organism>
<name>A0A2I0SU52_9ACTN</name>
<evidence type="ECO:0000259" key="6">
    <source>
        <dbReference type="Pfam" id="PF00732"/>
    </source>
</evidence>
<dbReference type="Pfam" id="PF01266">
    <property type="entry name" value="DAO"/>
    <property type="match status" value="1"/>
</dbReference>
<dbReference type="InterPro" id="IPR006076">
    <property type="entry name" value="FAD-dep_OxRdtase"/>
</dbReference>
<dbReference type="Gene3D" id="3.50.50.60">
    <property type="entry name" value="FAD/NAD(P)-binding domain"/>
    <property type="match status" value="2"/>
</dbReference>
<keyword evidence="10" id="KW-1185">Reference proteome</keyword>
<dbReference type="Pfam" id="PF05199">
    <property type="entry name" value="GMC_oxred_C"/>
    <property type="match status" value="1"/>
</dbReference>
<feature type="domain" description="Glucose-methanol-choline oxidoreductase N-terminal" evidence="6">
    <location>
        <begin position="273"/>
        <end position="380"/>
    </location>
</feature>
<dbReference type="AlphaFoldDB" id="A0A2I0SU52"/>
<evidence type="ECO:0000256" key="5">
    <source>
        <dbReference type="ARBA" id="ARBA00023002"/>
    </source>
</evidence>
<dbReference type="GO" id="GO:0050660">
    <property type="term" value="F:flavin adenine dinucleotide binding"/>
    <property type="evidence" value="ECO:0007669"/>
    <property type="project" value="InterPro"/>
</dbReference>
<dbReference type="Pfam" id="PF00732">
    <property type="entry name" value="GMC_oxred_N"/>
    <property type="match status" value="1"/>
</dbReference>
<evidence type="ECO:0000256" key="3">
    <source>
        <dbReference type="ARBA" id="ARBA00022630"/>
    </source>
</evidence>
<evidence type="ECO:0000256" key="1">
    <source>
        <dbReference type="ARBA" id="ARBA00001974"/>
    </source>
</evidence>
<keyword evidence="5" id="KW-0560">Oxidoreductase</keyword>
<dbReference type="InterPro" id="IPR051473">
    <property type="entry name" value="P2Ox-like"/>
</dbReference>
<gene>
    <name evidence="9" type="ORF">CW362_08905</name>
</gene>
<feature type="domain" description="Glucose-methanol-choline oxidoreductase C-terminal" evidence="8">
    <location>
        <begin position="477"/>
        <end position="605"/>
    </location>
</feature>
<feature type="domain" description="FAD dependent oxidoreductase" evidence="7">
    <location>
        <begin position="24"/>
        <end position="55"/>
    </location>
</feature>
<keyword evidence="3" id="KW-0285">Flavoprotein</keyword>
<dbReference type="Proteomes" id="UP000236178">
    <property type="component" value="Unassembled WGS sequence"/>
</dbReference>
<sequence length="642" mass="69833">MYAKFPKGAAHRTDPGAAAEVLYDAVVVGGGISGALVALRLSEAGRKVLLLEAGPAEDLTLRGYERYLDRFYSAISKDNQAPYPAVANAPMPRGTDARRITPGAPDASSYIVQSGPFATDTTYTRVLGGTTMHWEGKALRMLPEDFRMRTLYGEGADWPLTYEDLAPYYSEAEREIGVSADVEDQAYLGIGFDEDYVFPMKGLPLSYLDRTVAKDVDGMPVDLDGEHRELRVRPFPQGRNGIPNPAYDGGRGYVPRGAVSAYQVEVGERCQGNNNCVPICPVQAKYNAGKTLALALQSGRVDLVAQAVAHKVHVDESTGRVTEIEYRRYDRPDSPGHTTMRARGRLFVLAANAVENPRLMLASGLRGSSGLMGRNFMDHAYLLAWALLPEVAGTFRGTICTGGITDLRGGRFRSRQAAFTVDIHNDGWGWARGAPMTDLIGLVDSGGRYGESLRQGLVDRVSRQLQLAFMVEVPADPSNRVTVSPDFTDELGNMRPVLSYNVPEYTMRGVAYARQLSRRIFARLGAEDHTAYDPEFWGYAVHDGEGYEIRGGNHLAGTHVMGREPSTSVVDADQRCWDHENLYMVGGGSMPTVGTSNVTLTLAALCLRSVRAMLAQLDSETAPIEVTTGRDQAATTSGETAP</sequence>
<evidence type="ECO:0000256" key="4">
    <source>
        <dbReference type="ARBA" id="ARBA00022827"/>
    </source>
</evidence>
<dbReference type="RefSeq" id="WP_103548821.1">
    <property type="nucleotide sequence ID" value="NZ_JBHJSK010000008.1"/>
</dbReference>
<evidence type="ECO:0000259" key="8">
    <source>
        <dbReference type="Pfam" id="PF05199"/>
    </source>
</evidence>
<evidence type="ECO:0000313" key="9">
    <source>
        <dbReference type="EMBL" id="PKT73451.1"/>
    </source>
</evidence>
<accession>A0A2I0SU52</accession>
<keyword evidence="4" id="KW-0274">FAD</keyword>
<dbReference type="PANTHER" id="PTHR42784">
    <property type="entry name" value="PYRANOSE 2-OXIDASE"/>
    <property type="match status" value="1"/>
</dbReference>
<dbReference type="InterPro" id="IPR007867">
    <property type="entry name" value="GMC_OxRtase_C"/>
</dbReference>
<evidence type="ECO:0000313" key="10">
    <source>
        <dbReference type="Proteomes" id="UP000236178"/>
    </source>
</evidence>
<dbReference type="OrthoDB" id="9798604at2"/>
<evidence type="ECO:0000259" key="7">
    <source>
        <dbReference type="Pfam" id="PF01266"/>
    </source>
</evidence>
<comment type="caution">
    <text evidence="9">The sequence shown here is derived from an EMBL/GenBank/DDBJ whole genome shotgun (WGS) entry which is preliminary data.</text>
</comment>
<dbReference type="GO" id="GO:0016614">
    <property type="term" value="F:oxidoreductase activity, acting on CH-OH group of donors"/>
    <property type="evidence" value="ECO:0007669"/>
    <property type="project" value="InterPro"/>
</dbReference>
<dbReference type="PANTHER" id="PTHR42784:SF1">
    <property type="entry name" value="PYRANOSE 2-OXIDASE"/>
    <property type="match status" value="1"/>
</dbReference>
<protein>
    <submittedName>
        <fullName evidence="9">GMC family oxidoreductase</fullName>
    </submittedName>
</protein>
<proteinExistence type="inferred from homology"/>
<dbReference type="SUPFAM" id="SSF51905">
    <property type="entry name" value="FAD/NAD(P)-binding domain"/>
    <property type="match status" value="1"/>
</dbReference>
<dbReference type="EMBL" id="PJOS01000011">
    <property type="protein sequence ID" value="PKT73451.1"/>
    <property type="molecule type" value="Genomic_DNA"/>
</dbReference>
<comment type="cofactor">
    <cofactor evidence="1">
        <name>FAD</name>
        <dbReference type="ChEBI" id="CHEBI:57692"/>
    </cofactor>
</comment>
<reference evidence="9 10" key="1">
    <citation type="submission" date="2017-12" db="EMBL/GenBank/DDBJ databases">
        <title>Streptomyces populusis sp. nov., a novel endophytic actinobacterium isolated from stems of Populus adenopoda Maxim.</title>
        <authorList>
            <person name="Wang Z."/>
        </authorList>
    </citation>
    <scope>NUCLEOTIDE SEQUENCE [LARGE SCALE GENOMIC DNA]</scope>
    <source>
        <strain evidence="9 10">A249</strain>
    </source>
</reference>
<evidence type="ECO:0000256" key="2">
    <source>
        <dbReference type="ARBA" id="ARBA00010790"/>
    </source>
</evidence>
<dbReference type="InterPro" id="IPR000172">
    <property type="entry name" value="GMC_OxRdtase_N"/>
</dbReference>